<dbReference type="PANTHER" id="PTHR43493:SF5">
    <property type="entry name" value="DNA GYRASE SUBUNIT A, CHLOROPLASTIC_MITOCHONDRIAL"/>
    <property type="match status" value="1"/>
</dbReference>
<dbReference type="HAMAP" id="MF_01897">
    <property type="entry name" value="GyrA"/>
    <property type="match status" value="1"/>
</dbReference>
<dbReference type="InterPro" id="IPR050220">
    <property type="entry name" value="Type_II_DNA_Topoisomerases"/>
</dbReference>
<feature type="short sequence motif" description="GyrA-box" evidence="8">
    <location>
        <begin position="560"/>
        <end position="566"/>
    </location>
</feature>
<protein>
    <recommendedName>
        <fullName evidence="8">DNA gyrase subunit A</fullName>
        <ecNumber evidence="8">5.6.2.2</ecNumber>
    </recommendedName>
</protein>
<dbReference type="Gene3D" id="3.30.1360.40">
    <property type="match status" value="1"/>
</dbReference>
<dbReference type="SMART" id="SM00434">
    <property type="entry name" value="TOP4c"/>
    <property type="match status" value="1"/>
</dbReference>
<dbReference type="GO" id="GO:0005737">
    <property type="term" value="C:cytoplasm"/>
    <property type="evidence" value="ECO:0007669"/>
    <property type="project" value="UniProtKB-SubCell"/>
</dbReference>
<dbReference type="CDD" id="cd00187">
    <property type="entry name" value="TOP4c"/>
    <property type="match status" value="1"/>
</dbReference>
<evidence type="ECO:0000256" key="2">
    <source>
        <dbReference type="ARBA" id="ARBA00008263"/>
    </source>
</evidence>
<dbReference type="PATRIC" id="fig|452.5.peg.1634"/>
<feature type="region of interest" description="Disordered" evidence="10">
    <location>
        <begin position="843"/>
        <end position="863"/>
    </location>
</feature>
<dbReference type="RefSeq" id="WP_058483405.1">
    <property type="nucleotide sequence ID" value="NZ_CAAAII010000001.1"/>
</dbReference>
<dbReference type="PROSITE" id="PS52040">
    <property type="entry name" value="TOPO_IIA"/>
    <property type="match status" value="1"/>
</dbReference>
<dbReference type="SUPFAM" id="SSF101904">
    <property type="entry name" value="GyrA/ParC C-terminal domain-like"/>
    <property type="match status" value="1"/>
</dbReference>
<evidence type="ECO:0000256" key="7">
    <source>
        <dbReference type="ARBA" id="ARBA00023235"/>
    </source>
</evidence>
<comment type="similarity">
    <text evidence="2 8">Belongs to the type II topoisomerase GyrA/ParC subunit family.</text>
</comment>
<comment type="catalytic activity">
    <reaction evidence="1 8 9">
        <text>ATP-dependent breakage, passage and rejoining of double-stranded DNA.</text>
        <dbReference type="EC" id="5.6.2.2"/>
    </reaction>
</comment>
<dbReference type="InterPro" id="IPR013757">
    <property type="entry name" value="Topo_IIA_A_a_sf"/>
</dbReference>
<proteinExistence type="inferred from homology"/>
<gene>
    <name evidence="8" type="primary">gyrA</name>
    <name evidence="12" type="ORF">Lspi_1480</name>
</gene>
<keyword evidence="8" id="KW-0963">Cytoplasm</keyword>
<dbReference type="PANTHER" id="PTHR43493">
    <property type="entry name" value="DNA GYRASE/TOPOISOMERASE SUBUNIT A"/>
    <property type="match status" value="1"/>
</dbReference>
<dbReference type="Gene3D" id="2.120.10.90">
    <property type="entry name" value="DNA gyrase/topoisomerase IV, subunit A, C-terminal"/>
    <property type="match status" value="1"/>
</dbReference>
<evidence type="ECO:0000256" key="9">
    <source>
        <dbReference type="PROSITE-ProRule" id="PRU01384"/>
    </source>
</evidence>
<evidence type="ECO:0000256" key="5">
    <source>
        <dbReference type="ARBA" id="ARBA00023029"/>
    </source>
</evidence>
<comment type="function">
    <text evidence="8">A type II topoisomerase that negatively supercoils closed circular double-stranded (ds) DNA in an ATP-dependent manner to modulate DNA topology and maintain chromosomes in an underwound state. Negative supercoiling favors strand separation, and DNA replication, transcription, recombination and repair, all of which involve strand separation. Also able to catalyze the interconversion of other topological isomers of dsDNA rings, including catenanes and knotted rings. Type II topoisomerases break and join 2 DNA strands simultaneously in an ATP-dependent manner.</text>
</comment>
<evidence type="ECO:0000256" key="6">
    <source>
        <dbReference type="ARBA" id="ARBA00023125"/>
    </source>
</evidence>
<evidence type="ECO:0000256" key="8">
    <source>
        <dbReference type="HAMAP-Rule" id="MF_01897"/>
    </source>
</evidence>
<feature type="active site" description="O-(5'-phospho-DNA)-tyrosine intermediate" evidence="8 9">
    <location>
        <position position="122"/>
    </location>
</feature>
<dbReference type="GO" id="GO:0006261">
    <property type="term" value="P:DNA-templated DNA replication"/>
    <property type="evidence" value="ECO:0007669"/>
    <property type="project" value="UniProtKB-UniRule"/>
</dbReference>
<evidence type="ECO:0000256" key="4">
    <source>
        <dbReference type="ARBA" id="ARBA00022840"/>
    </source>
</evidence>
<dbReference type="NCBIfam" id="TIGR01063">
    <property type="entry name" value="gyrA"/>
    <property type="match status" value="1"/>
</dbReference>
<reference evidence="12 13" key="1">
    <citation type="submission" date="2015-11" db="EMBL/GenBank/DDBJ databases">
        <title>Genomic analysis of 38 Legionella species identifies large and diverse effector repertoires.</title>
        <authorList>
            <person name="Burstein D."/>
            <person name="Amaro F."/>
            <person name="Zusman T."/>
            <person name="Lifshitz Z."/>
            <person name="Cohen O."/>
            <person name="Gilbert J.A."/>
            <person name="Pupko T."/>
            <person name="Shuman H.A."/>
            <person name="Segal G."/>
        </authorList>
    </citation>
    <scope>NUCLEOTIDE SEQUENCE [LARGE SCALE GENOMIC DNA]</scope>
    <source>
        <strain evidence="12 13">Mt.St.Helens-9</strain>
    </source>
</reference>
<dbReference type="InterPro" id="IPR006691">
    <property type="entry name" value="GyrA/parC_rep"/>
</dbReference>
<evidence type="ECO:0000259" key="11">
    <source>
        <dbReference type="PROSITE" id="PS52040"/>
    </source>
</evidence>
<sequence>MVYLAKEVIPVNIEDELKQSYLDYAMSVIVGRALPDVRDGLKPVHRRVLFAMSELGNDWNKPYKKSARVVGDVIGKYHPHGDTAVYDTIVRMAQPFSMRYMLVDGQGNFGSVDGDMAAAMRYTEVRMSKVAHALLADLEKETVDFSPNYDETEFAPVVLPSRTPNLLVNGSSGIAVGMATNIPPHNLREVVDACIALVADPELSIDDLMTYVPGPDFPTAAIINGRAGIIQAYRTGRGRISIRARTEIETDSQSSRQAIIINELPYQVNKARLVEKIAELVRDKKLDGISGLRDESDKRGMRVVIELKRGEVPEVVLNNLYAHTQMQNVFGINMVALVDGQPRTLNLKQILEYFIKHRREVVTRRTIFELKKARNRAHLLEGLGIALANIDEMIELIKKSPTPQDAKERLLERLWQPGLVKAMLQSTGSDACRPDDLGKDFGLTDEGYRLSPDQAQAILELRLHRLTALEQDKIIDEFKQLLNVIKELLNILASPERLMDVIREELIEIKSQFGDERRTEITASQEDLTIEDLITEEDVVVTLSHQGYVKYQPISAYQAQRRGGKGKSATNVKDEDFIERLCITSTHDTLLCFSNHGKLYWLKAYQLPLASRISRGKPIVNILPLSEGEAINAMVPVREYQEGYFVFMATKHGTVKKVPLQAFSRPRSNGIIAVDLDDDDRLVGVDITDGSKDIMLFTDAGKVIRFDEGLVRPMGRTARGVRGIRLGANQNVISLVVANPEGTILTATENGYGKRTDVSEYRVSGRGGQGVISIQVNERNGKVVRALQVTDTDEAMLITDQGTLVRFRINELSVIGRNTQGVRLINVSSGEHVVGMQRIEDIGDENAQIAENGDEDMSDNERD</sequence>
<dbReference type="Gene3D" id="1.10.268.10">
    <property type="entry name" value="Topoisomerase, domain 3"/>
    <property type="match status" value="1"/>
</dbReference>
<dbReference type="STRING" id="452.Lspi_1480"/>
<keyword evidence="7 8" id="KW-0413">Isomerase</keyword>
<dbReference type="InterPro" id="IPR013760">
    <property type="entry name" value="Topo_IIA-like_dom_sf"/>
</dbReference>
<comment type="subcellular location">
    <subcellularLocation>
        <location evidence="8">Cytoplasm</location>
    </subcellularLocation>
</comment>
<dbReference type="SUPFAM" id="SSF56719">
    <property type="entry name" value="Type II DNA topoisomerase"/>
    <property type="match status" value="1"/>
</dbReference>
<dbReference type="InterPro" id="IPR002205">
    <property type="entry name" value="Topo_IIA_dom_A"/>
</dbReference>
<comment type="subunit">
    <text evidence="8">Heterotetramer, composed of two GyrA and two GyrB chains. In the heterotetramer, GyrA contains the active site tyrosine that forms a transient covalent intermediate with DNA, while GyrB binds cofactors and catalyzes ATP hydrolysis.</text>
</comment>
<dbReference type="Pfam" id="PF00521">
    <property type="entry name" value="DNA_topoisoIV"/>
    <property type="match status" value="1"/>
</dbReference>
<accession>A0A0W0Z489</accession>
<dbReference type="InterPro" id="IPR013758">
    <property type="entry name" value="Topo_IIA_A/C_ab"/>
</dbReference>
<dbReference type="EC" id="5.6.2.2" evidence="8"/>
<evidence type="ECO:0000256" key="3">
    <source>
        <dbReference type="ARBA" id="ARBA00022741"/>
    </source>
</evidence>
<keyword evidence="3 8" id="KW-0547">Nucleotide-binding</keyword>
<dbReference type="EMBL" id="LNYX01000014">
    <property type="protein sequence ID" value="KTD63961.1"/>
    <property type="molecule type" value="Genomic_DNA"/>
</dbReference>
<dbReference type="Gene3D" id="3.90.199.10">
    <property type="entry name" value="Topoisomerase II, domain 5"/>
    <property type="match status" value="1"/>
</dbReference>
<keyword evidence="6 8" id="KW-0238">DNA-binding</keyword>
<keyword evidence="5 8" id="KW-0799">Topoisomerase</keyword>
<comment type="miscellaneous">
    <text evidence="8">Few gyrases are as efficient as E.coli at forming negative supercoils. Not all organisms have 2 type II topoisomerases; in organisms with a single type II topoisomerase this enzyme also has to decatenate newly replicated chromosomes.</text>
</comment>
<dbReference type="InterPro" id="IPR035516">
    <property type="entry name" value="Gyrase/topoIV_suA_C"/>
</dbReference>
<organism evidence="12 13">
    <name type="scientific">Legionella spiritensis</name>
    <dbReference type="NCBI Taxonomy" id="452"/>
    <lineage>
        <taxon>Bacteria</taxon>
        <taxon>Pseudomonadati</taxon>
        <taxon>Pseudomonadota</taxon>
        <taxon>Gammaproteobacteria</taxon>
        <taxon>Legionellales</taxon>
        <taxon>Legionellaceae</taxon>
        <taxon>Legionella</taxon>
    </lineage>
</organism>
<dbReference type="GO" id="GO:0034335">
    <property type="term" value="F:DNA negative supercoiling activity"/>
    <property type="evidence" value="ECO:0007669"/>
    <property type="project" value="UniProtKB-ARBA"/>
</dbReference>
<dbReference type="InterPro" id="IPR005743">
    <property type="entry name" value="GyrA"/>
</dbReference>
<dbReference type="GO" id="GO:0005524">
    <property type="term" value="F:ATP binding"/>
    <property type="evidence" value="ECO:0007669"/>
    <property type="project" value="UniProtKB-UniRule"/>
</dbReference>
<evidence type="ECO:0000256" key="10">
    <source>
        <dbReference type="SAM" id="MobiDB-lite"/>
    </source>
</evidence>
<dbReference type="FunFam" id="3.30.1360.40:FF:000002">
    <property type="entry name" value="DNA gyrase subunit A"/>
    <property type="match status" value="1"/>
</dbReference>
<dbReference type="FunFam" id="2.120.10.90:FF:000004">
    <property type="entry name" value="DNA gyrase subunit A"/>
    <property type="match status" value="1"/>
</dbReference>
<evidence type="ECO:0000313" key="12">
    <source>
        <dbReference type="EMBL" id="KTD63961.1"/>
    </source>
</evidence>
<comment type="caution">
    <text evidence="12">The sequence shown here is derived from an EMBL/GenBank/DDBJ whole genome shotgun (WGS) entry which is preliminary data.</text>
</comment>
<keyword evidence="13" id="KW-1185">Reference proteome</keyword>
<keyword evidence="4 8" id="KW-0067">ATP-binding</keyword>
<dbReference type="FunFam" id="3.90.199.10:FF:000001">
    <property type="entry name" value="DNA gyrase subunit A"/>
    <property type="match status" value="1"/>
</dbReference>
<feature type="compositionally biased region" description="Acidic residues" evidence="10">
    <location>
        <begin position="852"/>
        <end position="863"/>
    </location>
</feature>
<name>A0A0W0Z489_LEGSP</name>
<evidence type="ECO:0000256" key="1">
    <source>
        <dbReference type="ARBA" id="ARBA00000185"/>
    </source>
</evidence>
<dbReference type="NCBIfam" id="NF004043">
    <property type="entry name" value="PRK05560.1"/>
    <property type="match status" value="1"/>
</dbReference>
<dbReference type="GO" id="GO:0003677">
    <property type="term" value="F:DNA binding"/>
    <property type="evidence" value="ECO:0007669"/>
    <property type="project" value="UniProtKB-UniRule"/>
</dbReference>
<dbReference type="NCBIfam" id="NF004044">
    <property type="entry name" value="PRK05561.1"/>
    <property type="match status" value="1"/>
</dbReference>
<dbReference type="GO" id="GO:0009330">
    <property type="term" value="C:DNA topoisomerase type II (double strand cut, ATP-hydrolyzing) complex"/>
    <property type="evidence" value="ECO:0007669"/>
    <property type="project" value="TreeGrafter"/>
</dbReference>
<dbReference type="GO" id="GO:0006265">
    <property type="term" value="P:DNA topological change"/>
    <property type="evidence" value="ECO:0007669"/>
    <property type="project" value="UniProtKB-UniRule"/>
</dbReference>
<evidence type="ECO:0000313" key="13">
    <source>
        <dbReference type="Proteomes" id="UP000054877"/>
    </source>
</evidence>
<dbReference type="AlphaFoldDB" id="A0A0W0Z489"/>
<dbReference type="Pfam" id="PF03989">
    <property type="entry name" value="DNA_gyraseA_C"/>
    <property type="match status" value="6"/>
</dbReference>
<feature type="domain" description="Topo IIA-type catalytic" evidence="11">
    <location>
        <begin position="34"/>
        <end position="533"/>
    </location>
</feature>
<dbReference type="GO" id="GO:0005694">
    <property type="term" value="C:chromosome"/>
    <property type="evidence" value="ECO:0007669"/>
    <property type="project" value="InterPro"/>
</dbReference>
<dbReference type="Proteomes" id="UP000054877">
    <property type="component" value="Unassembled WGS sequence"/>
</dbReference>
<dbReference type="OrthoDB" id="9806486at2"/>